<gene>
    <name evidence="10" type="ORF">pipiens_008434</name>
    <name evidence="9" type="ORF">pipiens_012728</name>
</gene>
<feature type="region of interest" description="Disordered" evidence="7">
    <location>
        <begin position="258"/>
        <end position="362"/>
    </location>
</feature>
<protein>
    <recommendedName>
        <fullName evidence="6">E3 ubiquitin-protein ligase</fullName>
        <ecNumber evidence="6">2.3.2.27</ecNumber>
    </recommendedName>
</protein>
<keyword evidence="6" id="KW-0833">Ubl conjugation pathway</keyword>
<proteinExistence type="inferred from homology"/>
<reference evidence="10 11" key="1">
    <citation type="submission" date="2024-05" db="EMBL/GenBank/DDBJ databases">
        <title>Culex pipiens pipiens assembly and annotation.</title>
        <authorList>
            <person name="Alout H."/>
            <person name="Durand T."/>
        </authorList>
    </citation>
    <scope>NUCLEOTIDE SEQUENCE [LARGE SCALE GENOMIC DNA]</scope>
    <source>
        <strain evidence="10">HA-2024</strain>
        <tissue evidence="10">Whole body</tissue>
    </source>
</reference>
<name>A0ABD1DHG4_CULPP</name>
<evidence type="ECO:0000313" key="10">
    <source>
        <dbReference type="EMBL" id="KAL1399146.1"/>
    </source>
</evidence>
<comment type="domain">
    <text evidence="6">The RING-type zinc finger domain is essential for ubiquitin ligase activity.</text>
</comment>
<evidence type="ECO:0000259" key="8">
    <source>
        <dbReference type="PROSITE" id="PS51081"/>
    </source>
</evidence>
<dbReference type="Gene3D" id="2.60.210.10">
    <property type="entry name" value="Apoptosis, Tumor Necrosis Factor Receptor Associated Protein 2, Chain A"/>
    <property type="match status" value="1"/>
</dbReference>
<dbReference type="GO" id="GO:0061630">
    <property type="term" value="F:ubiquitin protein ligase activity"/>
    <property type="evidence" value="ECO:0007669"/>
    <property type="project" value="UniProtKB-EC"/>
</dbReference>
<evidence type="ECO:0000256" key="3">
    <source>
        <dbReference type="ARBA" id="ARBA00022771"/>
    </source>
</evidence>
<evidence type="ECO:0000256" key="2">
    <source>
        <dbReference type="ARBA" id="ARBA00022723"/>
    </source>
</evidence>
<organism evidence="10 11">
    <name type="scientific">Culex pipiens pipiens</name>
    <name type="common">Northern house mosquito</name>
    <dbReference type="NCBI Taxonomy" id="38569"/>
    <lineage>
        <taxon>Eukaryota</taxon>
        <taxon>Metazoa</taxon>
        <taxon>Ecdysozoa</taxon>
        <taxon>Arthropoda</taxon>
        <taxon>Hexapoda</taxon>
        <taxon>Insecta</taxon>
        <taxon>Pterygota</taxon>
        <taxon>Neoptera</taxon>
        <taxon>Endopterygota</taxon>
        <taxon>Diptera</taxon>
        <taxon>Nematocera</taxon>
        <taxon>Culicoidea</taxon>
        <taxon>Culicidae</taxon>
        <taxon>Culicinae</taxon>
        <taxon>Culicini</taxon>
        <taxon>Culex</taxon>
        <taxon>Culex</taxon>
    </lineage>
</organism>
<dbReference type="Gene3D" id="3.30.40.10">
    <property type="entry name" value="Zinc/RING finger domain, C3HC4 (zinc finger)"/>
    <property type="match status" value="1"/>
</dbReference>
<evidence type="ECO:0000256" key="5">
    <source>
        <dbReference type="PROSITE-ProRule" id="PRU00455"/>
    </source>
</evidence>
<sequence length="453" mass="51254">MDVEKLKCVLCRKFPDGMVYECTRQRHIGCESCVEKLNVKLCQCSEYFDRKASNPIESLVKQSTTKVPCPYKKAGCTWLFGSSDMRSHLEECKFRPYRCIASKLNVLTCPWEGMQFQIEDHLMEDHAKLGDPFTYFQESEIPFSEQSSKGGIKLVDAFSKKFLFYFLSSAKARVAYFMIVYFGRREEARQYYYEFEIRSKSDSELRKIKFVQNCVSDCEDLSRCIVEEDCVAVSFKTIRHFLHEGTIPFRFIVKKKDDEPGKEGRERKLSDGSATKPNKPRPTPFNFSEKGKLKPNLRRSTSSGSFSGGGGQSGPGKSGGAKKTSEEAPSRKTSAPAQAGTSGVQRSPEFSSINRMGVSGQDSPIVHQEPCPLLTPSINRLDAPPSYMALTSTDFRQSTSEHSPAVVNRPPPGECKTTASVCRMYTQPYKTKDDRLYLQRYPTDCLSKPVFRR</sequence>
<keyword evidence="4 6" id="KW-0862">Zinc</keyword>
<evidence type="ECO:0000256" key="1">
    <source>
        <dbReference type="ARBA" id="ARBA00009119"/>
    </source>
</evidence>
<comment type="pathway">
    <text evidence="6">Protein modification; protein ubiquitination.</text>
</comment>
<comment type="catalytic activity">
    <reaction evidence="6">
        <text>S-ubiquitinyl-[E2 ubiquitin-conjugating enzyme]-L-cysteine + [acceptor protein]-L-lysine = [E2 ubiquitin-conjugating enzyme]-L-cysteine + N(6)-ubiquitinyl-[acceptor protein]-L-lysine.</text>
        <dbReference type="EC" id="2.3.2.27"/>
    </reaction>
</comment>
<dbReference type="EMBL" id="JBEHCU010005644">
    <property type="protein sequence ID" value="KAL1399146.1"/>
    <property type="molecule type" value="Genomic_DNA"/>
</dbReference>
<comment type="caution">
    <text evidence="10">The sequence shown here is derived from an EMBL/GenBank/DDBJ whole genome shotgun (WGS) entry which is preliminary data.</text>
</comment>
<dbReference type="Pfam" id="PF03145">
    <property type="entry name" value="Sina_TRAF"/>
    <property type="match status" value="1"/>
</dbReference>
<accession>A0ABD1DHG4</accession>
<keyword evidence="2 6" id="KW-0479">Metal-binding</keyword>
<dbReference type="SUPFAM" id="SSF49599">
    <property type="entry name" value="TRAF domain-like"/>
    <property type="match status" value="1"/>
</dbReference>
<dbReference type="InterPro" id="IPR013083">
    <property type="entry name" value="Znf_RING/FYVE/PHD"/>
</dbReference>
<dbReference type="InterPro" id="IPR018121">
    <property type="entry name" value="7-in-absentia-prot_TRAF-dom"/>
</dbReference>
<dbReference type="PROSITE" id="PS51081">
    <property type="entry name" value="ZF_SIAH"/>
    <property type="match status" value="1"/>
</dbReference>
<dbReference type="Pfam" id="PF21361">
    <property type="entry name" value="Sina_ZnF"/>
    <property type="match status" value="1"/>
</dbReference>
<evidence type="ECO:0000313" key="9">
    <source>
        <dbReference type="EMBL" id="KAL1387510.1"/>
    </source>
</evidence>
<feature type="compositionally biased region" description="Polar residues" evidence="7">
    <location>
        <begin position="331"/>
        <end position="354"/>
    </location>
</feature>
<comment type="similarity">
    <text evidence="1 6">Belongs to the SINA (Seven in absentia) family.</text>
</comment>
<dbReference type="InterPro" id="IPR004162">
    <property type="entry name" value="SINA-like_animal"/>
</dbReference>
<feature type="compositionally biased region" description="Basic and acidic residues" evidence="7">
    <location>
        <begin position="258"/>
        <end position="270"/>
    </location>
</feature>
<feature type="domain" description="SIAH-type" evidence="8">
    <location>
        <begin position="64"/>
        <end position="127"/>
    </location>
</feature>
<keyword evidence="11" id="KW-1185">Reference proteome</keyword>
<dbReference type="EC" id="2.3.2.27" evidence="6"/>
<feature type="compositionally biased region" description="Gly residues" evidence="7">
    <location>
        <begin position="306"/>
        <end position="319"/>
    </location>
</feature>
<dbReference type="EMBL" id="JBEHCU010008154">
    <property type="protein sequence ID" value="KAL1387510.1"/>
    <property type="molecule type" value="Genomic_DNA"/>
</dbReference>
<evidence type="ECO:0000256" key="6">
    <source>
        <dbReference type="RuleBase" id="RU201113"/>
    </source>
</evidence>
<dbReference type="InterPro" id="IPR008974">
    <property type="entry name" value="TRAF-like"/>
</dbReference>
<evidence type="ECO:0000256" key="7">
    <source>
        <dbReference type="SAM" id="MobiDB-lite"/>
    </source>
</evidence>
<comment type="domain">
    <text evidence="6">The SBD domain (substrate-binding domain) mediates the interaction with substrate proteins. It is related to the TRAF family.</text>
</comment>
<dbReference type="GO" id="GO:0008270">
    <property type="term" value="F:zinc ion binding"/>
    <property type="evidence" value="ECO:0007669"/>
    <property type="project" value="UniProtKB-KW"/>
</dbReference>
<dbReference type="AlphaFoldDB" id="A0ABD1DHG4"/>
<dbReference type="PANTHER" id="PTHR45877">
    <property type="entry name" value="E3 UBIQUITIN-PROTEIN LIGASE SIAH2"/>
    <property type="match status" value="1"/>
</dbReference>
<dbReference type="PANTHER" id="PTHR45877:SF2">
    <property type="entry name" value="E3 UBIQUITIN-PROTEIN LIGASE SINA-RELATED"/>
    <property type="match status" value="1"/>
</dbReference>
<evidence type="ECO:0000313" key="11">
    <source>
        <dbReference type="Proteomes" id="UP001562425"/>
    </source>
</evidence>
<evidence type="ECO:0000256" key="4">
    <source>
        <dbReference type="ARBA" id="ARBA00022833"/>
    </source>
</evidence>
<dbReference type="Proteomes" id="UP001562425">
    <property type="component" value="Unassembled WGS sequence"/>
</dbReference>
<keyword evidence="3 5" id="KW-0863">Zinc-finger</keyword>
<comment type="function">
    <text evidence="6">E3 ubiquitin-protein ligase that mediates ubiquitination and subsequent proteasomal degradation of target proteins. E3 ubiquitin ligases accept ubiquitin from an E2 ubiquitin-conjugating enzyme in the form of a thioester and then directly transfers the ubiquitin to targeted substrates.</text>
</comment>
<dbReference type="InterPro" id="IPR013010">
    <property type="entry name" value="Znf_SIAH"/>
</dbReference>